<evidence type="ECO:0000313" key="4">
    <source>
        <dbReference type="Proteomes" id="UP000264217"/>
    </source>
</evidence>
<name>A0A372NZ90_9SPHI</name>
<reference evidence="3 4" key="1">
    <citation type="submission" date="2018-08" db="EMBL/GenBank/DDBJ databases">
        <title>Mucilaginibacter sp. MYSH2.</title>
        <authorList>
            <person name="Seo T."/>
        </authorList>
    </citation>
    <scope>NUCLEOTIDE SEQUENCE [LARGE SCALE GENOMIC DNA]</scope>
    <source>
        <strain evidence="3 4">MYSH2</strain>
    </source>
</reference>
<feature type="domain" description="Beta-lactamase-related" evidence="2">
    <location>
        <begin position="42"/>
        <end position="354"/>
    </location>
</feature>
<keyword evidence="1" id="KW-0732">Signal</keyword>
<evidence type="ECO:0000256" key="1">
    <source>
        <dbReference type="SAM" id="SignalP"/>
    </source>
</evidence>
<accession>A0A372NZ90</accession>
<dbReference type="InterPro" id="IPR012338">
    <property type="entry name" value="Beta-lactam/transpept-like"/>
</dbReference>
<dbReference type="Gene3D" id="3.40.710.10">
    <property type="entry name" value="DD-peptidase/beta-lactamase superfamily"/>
    <property type="match status" value="1"/>
</dbReference>
<dbReference type="Proteomes" id="UP000264217">
    <property type="component" value="Unassembled WGS sequence"/>
</dbReference>
<dbReference type="InterPro" id="IPR001466">
    <property type="entry name" value="Beta-lactam-related"/>
</dbReference>
<keyword evidence="4" id="KW-1185">Reference proteome</keyword>
<evidence type="ECO:0000259" key="2">
    <source>
        <dbReference type="Pfam" id="PF00144"/>
    </source>
</evidence>
<dbReference type="OrthoDB" id="2247630at2"/>
<gene>
    <name evidence="3" type="ORF">D0C36_07875</name>
</gene>
<dbReference type="Pfam" id="PF00144">
    <property type="entry name" value="Beta-lactamase"/>
    <property type="match status" value="1"/>
</dbReference>
<comment type="caution">
    <text evidence="3">The sequence shown here is derived from an EMBL/GenBank/DDBJ whole genome shotgun (WGS) entry which is preliminary data.</text>
</comment>
<proteinExistence type="predicted"/>
<organism evidence="3 4">
    <name type="scientific">Mucilaginibacter conchicola</name>
    <dbReference type="NCBI Taxonomy" id="2303333"/>
    <lineage>
        <taxon>Bacteria</taxon>
        <taxon>Pseudomonadati</taxon>
        <taxon>Bacteroidota</taxon>
        <taxon>Sphingobacteriia</taxon>
        <taxon>Sphingobacteriales</taxon>
        <taxon>Sphingobacteriaceae</taxon>
        <taxon>Mucilaginibacter</taxon>
    </lineage>
</organism>
<keyword evidence="3" id="KW-0378">Hydrolase</keyword>
<dbReference type="PANTHER" id="PTHR43283">
    <property type="entry name" value="BETA-LACTAMASE-RELATED"/>
    <property type="match status" value="1"/>
</dbReference>
<dbReference type="EMBL" id="QWDC01000001">
    <property type="protein sequence ID" value="RFZ95430.1"/>
    <property type="molecule type" value="Genomic_DNA"/>
</dbReference>
<evidence type="ECO:0000313" key="3">
    <source>
        <dbReference type="EMBL" id="RFZ95430.1"/>
    </source>
</evidence>
<dbReference type="InterPro" id="IPR050789">
    <property type="entry name" value="Diverse_Enzym_Activities"/>
</dbReference>
<feature type="signal peptide" evidence="1">
    <location>
        <begin position="1"/>
        <end position="20"/>
    </location>
</feature>
<protein>
    <submittedName>
        <fullName evidence="3">Class A beta-lactamase-related serine hydrolase</fullName>
    </submittedName>
</protein>
<dbReference type="AlphaFoldDB" id="A0A372NZ90"/>
<feature type="chain" id="PRO_5016869933" evidence="1">
    <location>
        <begin position="21"/>
        <end position="356"/>
    </location>
</feature>
<dbReference type="SUPFAM" id="SSF56601">
    <property type="entry name" value="beta-lactamase/transpeptidase-like"/>
    <property type="match status" value="1"/>
</dbReference>
<dbReference type="GO" id="GO:0016787">
    <property type="term" value="F:hydrolase activity"/>
    <property type="evidence" value="ECO:0007669"/>
    <property type="project" value="UniProtKB-KW"/>
</dbReference>
<sequence>MYKKAGLLLAMVLMAGKLFAQNNFSKVDEWLKTNTPQMGGRAVLVVYSKGKVVYTGAENDMSRRQKMVNRFVARRTGKEADNADLDADSRQPIASCSKWLSAALVMTFVDEGKLKLTDTVGKFLPALSKAGKGNITLAQCLSHTTAIKAPPLKESLADVKDNNTMDDAITDIAALPMEGTPGKVFHYSNVGLQIAGAILEKISGKSFEELFAERIAQPLNMSSTDFGHKKVALPAGGALSTANDYLKFMVMILNKGVTPNGKRILSEESIKQMHINRLTPDVKITYTPKEAGGIGYGFGEWVMDGGNISSPGLFGSYPVINNDKQYAAVLIAYYFKSDGRGERYKELNTLLADALK</sequence>
<dbReference type="PANTHER" id="PTHR43283:SF3">
    <property type="entry name" value="BETA-LACTAMASE FAMILY PROTEIN (AFU_ORTHOLOGUE AFUA_5G07500)"/>
    <property type="match status" value="1"/>
</dbReference>